<dbReference type="PANTHER" id="PTHR35812">
    <property type="entry name" value="LIPOPROTEIN"/>
    <property type="match status" value="1"/>
</dbReference>
<keyword evidence="1" id="KW-0732">Signal</keyword>
<dbReference type="AlphaFoldDB" id="A0A4R3N428"/>
<dbReference type="Proteomes" id="UP000295717">
    <property type="component" value="Unassembled WGS sequence"/>
</dbReference>
<evidence type="ECO:0000256" key="1">
    <source>
        <dbReference type="SAM" id="SignalP"/>
    </source>
</evidence>
<dbReference type="PANTHER" id="PTHR35812:SF1">
    <property type="entry name" value="LIPOPROTEIN"/>
    <property type="match status" value="1"/>
</dbReference>
<proteinExistence type="predicted"/>
<evidence type="ECO:0000259" key="2">
    <source>
        <dbReference type="Pfam" id="PF07603"/>
    </source>
</evidence>
<protein>
    <submittedName>
        <fullName evidence="3">Uncharacterized protein DUF1566</fullName>
    </submittedName>
</protein>
<name>A0A4R3N428_9GAMM</name>
<dbReference type="RefSeq" id="WP_132974835.1">
    <property type="nucleotide sequence ID" value="NZ_SMAO01000001.1"/>
</dbReference>
<feature type="chain" id="PRO_5020701913" evidence="1">
    <location>
        <begin position="28"/>
        <end position="198"/>
    </location>
</feature>
<accession>A0A4R3N428</accession>
<organism evidence="3 4">
    <name type="scientific">Thiobaca trueperi</name>
    <dbReference type="NCBI Taxonomy" id="127458"/>
    <lineage>
        <taxon>Bacteria</taxon>
        <taxon>Pseudomonadati</taxon>
        <taxon>Pseudomonadota</taxon>
        <taxon>Gammaproteobacteria</taxon>
        <taxon>Chromatiales</taxon>
        <taxon>Chromatiaceae</taxon>
        <taxon>Thiobaca</taxon>
    </lineage>
</organism>
<reference evidence="3 4" key="1">
    <citation type="submission" date="2019-03" db="EMBL/GenBank/DDBJ databases">
        <title>Genomic Encyclopedia of Type Strains, Phase IV (KMG-IV): sequencing the most valuable type-strain genomes for metagenomic binning, comparative biology and taxonomic classification.</title>
        <authorList>
            <person name="Goeker M."/>
        </authorList>
    </citation>
    <scope>NUCLEOTIDE SEQUENCE [LARGE SCALE GENOMIC DNA]</scope>
    <source>
        <strain evidence="3 4">DSM 13587</strain>
    </source>
</reference>
<keyword evidence="4" id="KW-1185">Reference proteome</keyword>
<dbReference type="OrthoDB" id="9793251at2"/>
<gene>
    <name evidence="3" type="ORF">EDC35_10136</name>
</gene>
<dbReference type="InterPro" id="IPR011460">
    <property type="entry name" value="Lcl_C"/>
</dbReference>
<evidence type="ECO:0000313" key="3">
    <source>
        <dbReference type="EMBL" id="TCT23725.1"/>
    </source>
</evidence>
<feature type="signal peptide" evidence="1">
    <location>
        <begin position="1"/>
        <end position="27"/>
    </location>
</feature>
<evidence type="ECO:0000313" key="4">
    <source>
        <dbReference type="Proteomes" id="UP000295717"/>
    </source>
</evidence>
<comment type="caution">
    <text evidence="3">The sequence shown here is derived from an EMBL/GenBank/DDBJ whole genome shotgun (WGS) entry which is preliminary data.</text>
</comment>
<sequence length="198" mass="21430">MATLSRDRSNTIGLCILLLLSIRMAQAADIPDATDACIAGVAETTPSTEFVAIGDGGVVRHERTTLEWQRCTLGQTWNGKESLCDGRPTPYPWDKTKKLVAGLQDGWRLPTGDELLSIVEKCHVGPAINPQVFPNTPGVFFWSSSTDIGGVGRAWSLSFFSGTPYRPGKTQNGRIRLVRGVMQTNDPNQAPAPNPPNP</sequence>
<dbReference type="EMBL" id="SMAO01000001">
    <property type="protein sequence ID" value="TCT23725.1"/>
    <property type="molecule type" value="Genomic_DNA"/>
</dbReference>
<dbReference type="Pfam" id="PF07603">
    <property type="entry name" value="Lcl_C"/>
    <property type="match status" value="1"/>
</dbReference>
<feature type="domain" description="Lcl C-terminal" evidence="2">
    <location>
        <begin position="57"/>
        <end position="179"/>
    </location>
</feature>